<dbReference type="HOGENOM" id="CLU_212161_0_0_10"/>
<dbReference type="Proteomes" id="UP000003598">
    <property type="component" value="Unassembled WGS sequence"/>
</dbReference>
<gene>
    <name evidence="1" type="ORF">HMPREF9441_03019</name>
</gene>
<reference evidence="1 2" key="1">
    <citation type="submission" date="2011-03" db="EMBL/GenBank/DDBJ databases">
        <authorList>
            <person name="Weinstock G."/>
            <person name="Sodergren E."/>
            <person name="Clifton S."/>
            <person name="Fulton L."/>
            <person name="Fulton B."/>
            <person name="Courtney L."/>
            <person name="Fronick C."/>
            <person name="Harrison M."/>
            <person name="Strong C."/>
            <person name="Farmer C."/>
            <person name="Delahaunty K."/>
            <person name="Markovic C."/>
            <person name="Hall O."/>
            <person name="Minx P."/>
            <person name="Tomlinson C."/>
            <person name="Mitreva M."/>
            <person name="Hou S."/>
            <person name="Chen J."/>
            <person name="Wollam A."/>
            <person name="Pepin K.H."/>
            <person name="Johnson M."/>
            <person name="Bhonagiri V."/>
            <person name="Zhang X."/>
            <person name="Suruliraj S."/>
            <person name="Warren W."/>
            <person name="Chinwalla A."/>
            <person name="Mardis E.R."/>
            <person name="Wilson R.K."/>
        </authorList>
    </citation>
    <scope>NUCLEOTIDE SEQUENCE [LARGE SCALE GENOMIC DNA]</scope>
    <source>
        <strain evidence="1 2">YIT 11840</strain>
    </source>
</reference>
<accession>G5SUF9</accession>
<organism evidence="1 2">
    <name type="scientific">Paraprevotella clara YIT 11840</name>
    <dbReference type="NCBI Taxonomy" id="762968"/>
    <lineage>
        <taxon>Bacteria</taxon>
        <taxon>Pseudomonadati</taxon>
        <taxon>Bacteroidota</taxon>
        <taxon>Bacteroidia</taxon>
        <taxon>Bacteroidales</taxon>
        <taxon>Prevotellaceae</taxon>
        <taxon>Paraprevotella</taxon>
    </lineage>
</organism>
<name>G5SUF9_9BACT</name>
<dbReference type="EMBL" id="AFFY01000045">
    <property type="protein sequence ID" value="EHG99402.1"/>
    <property type="molecule type" value="Genomic_DNA"/>
</dbReference>
<evidence type="ECO:0000313" key="1">
    <source>
        <dbReference type="EMBL" id="EHG99402.1"/>
    </source>
</evidence>
<dbReference type="AlphaFoldDB" id="G5SUF9"/>
<evidence type="ECO:0000313" key="2">
    <source>
        <dbReference type="Proteomes" id="UP000003598"/>
    </source>
</evidence>
<comment type="caution">
    <text evidence="1">The sequence shown here is derived from an EMBL/GenBank/DDBJ whole genome shotgun (WGS) entry which is preliminary data.</text>
</comment>
<protein>
    <submittedName>
        <fullName evidence="1">Uncharacterized protein</fullName>
    </submittedName>
</protein>
<keyword evidence="2" id="KW-1185">Reference proteome</keyword>
<proteinExistence type="predicted"/>
<sequence>MGDKPFSPYVARIVYFQMLPLRGTNGGILPGADCHFDSIAKRCGPRYARHRRDGKD</sequence>